<dbReference type="InParanoid" id="A0A1E7FAV8"/>
<dbReference type="EMBL" id="KV784359">
    <property type="protein sequence ID" value="OEU15298.1"/>
    <property type="molecule type" value="Genomic_DNA"/>
</dbReference>
<evidence type="ECO:0000256" key="1">
    <source>
        <dbReference type="SAM" id="MobiDB-lite"/>
    </source>
</evidence>
<feature type="compositionally biased region" description="Polar residues" evidence="1">
    <location>
        <begin position="838"/>
        <end position="847"/>
    </location>
</feature>
<proteinExistence type="predicted"/>
<dbReference type="Proteomes" id="UP000095751">
    <property type="component" value="Unassembled WGS sequence"/>
</dbReference>
<feature type="compositionally biased region" description="Low complexity" evidence="1">
    <location>
        <begin position="775"/>
        <end position="788"/>
    </location>
</feature>
<feature type="compositionally biased region" description="Polar residues" evidence="1">
    <location>
        <begin position="892"/>
        <end position="903"/>
    </location>
</feature>
<sequence length="1127" mass="115422">MSSTPLPPQSTKKTPAKTPSQTWGNVLFGFMSTKKPVKPSPDSTTESRRRSSSKSNKNLERVNLEDNYNNINGGVASQFSNVSSPDAAAAAAAVPGVSFGASPLPLQQLQKDTTRPVARRSATPWKSERGNNSVQFDMGIAKPKPSRDRTRRHGNNYTMSKSTIAPVNRRTRIGGNKYKPSITFGIGKRRNRGGNNIDVSAALKNVRSAIEPSNQKIQADNNYRNNVVCRPGSRLLDQQRSNGRLPDEQQHRENTNGKREIVNDDQYQSTTEVARKKRRVGFNNEESNDTSRDLVKAKRPASKTASKKYDSDEDKEEDFTIMPASKDDLVGDYKNWSTSDEREKLGEPIVGDFTAPDCFMLKPPVSLADTPRYNPTPSLPQFRQLPLAERTDRTVPDEDDDCDDQQDTKRSKIETWKCDDCGFANADDETYCQFVKVEENKQKNQREKKCLCGRSGKEPLGWGNSFGAILKQQQDRIKCKSCGVFNEKSRSKCASCEVNLPTGGTGSTNGTSTATATGAAAANSKVETAGSIGTQGFSFGASLGGSTTTTTGAISSSGFSFGGSRAAVAAPSSTDAGGAISLSGFSFAASTTAAPAPGAISSTGFSFSGSTAPTPAPAVASSTTPSTTITSAGGFSFGNATTVPPSSATPVASTVGFQFGAATTVPAPVPASTTAPSSSPPASSVPAPVFNFGSSSTSAPPTTAPPSSTEPNTTVQSNGAATLFGNFAASSSSAASTVPAATTDFNTTVPSLGSVTTEGNDGSSKKKRRGRDDTPTSFGTTSSSASSSNPLLDNGNNSSSTQAVPGMFGNLTSAAPSFQGGTTTSAPASQPFVFGKPSTDSSNQNETSSSAAPVPAPVPIAFGNTLDNNSTVPAPAPSFPPPASESGLFGSTPASSAPINFGSTPAAGPTFGSTGPAPATTSIQFGSTPAPAPNPSFGSAVPFGSTTPAQSSTTFGSTPAPAQQPFANSTPVPGQQFGSGFGSTPAPALAQPFGNNNASGGFNTSTTFGIAQSSGVSAPLPFGGTAPTPGMGGFGGGTSQTPGMGGFGGGGTTLTPTPGGFGGGGFGQQAPPQQQAQAGGFGHTTPNAPPNAQAGGQFSLGTGGNTSNRGRTPATSRRRIVKARRPR</sequence>
<feature type="region of interest" description="Disordered" evidence="1">
    <location>
        <begin position="1019"/>
        <end position="1127"/>
    </location>
</feature>
<dbReference type="AlphaFoldDB" id="A0A1E7FAV8"/>
<feature type="compositionally biased region" description="Polar residues" evidence="1">
    <location>
        <begin position="789"/>
        <end position="803"/>
    </location>
</feature>
<evidence type="ECO:0000313" key="2">
    <source>
        <dbReference type="EMBL" id="OEU15298.1"/>
    </source>
</evidence>
<evidence type="ECO:0008006" key="4">
    <source>
        <dbReference type="Google" id="ProtNLM"/>
    </source>
</evidence>
<dbReference type="KEGG" id="fcy:FRACYDRAFT_239978"/>
<feature type="compositionally biased region" description="Low complexity" evidence="1">
    <location>
        <begin position="1068"/>
        <end position="1078"/>
    </location>
</feature>
<name>A0A1E7FAV8_9STRA</name>
<accession>A0A1E7FAV8</accession>
<evidence type="ECO:0000313" key="3">
    <source>
        <dbReference type="Proteomes" id="UP000095751"/>
    </source>
</evidence>
<keyword evidence="3" id="KW-1185">Reference proteome</keyword>
<feature type="region of interest" description="Disordered" evidence="1">
    <location>
        <begin position="100"/>
        <end position="158"/>
    </location>
</feature>
<feature type="region of interest" description="Disordered" evidence="1">
    <location>
        <begin position="1"/>
        <end position="65"/>
    </location>
</feature>
<feature type="compositionally biased region" description="Polar residues" evidence="1">
    <location>
        <begin position="9"/>
        <end position="24"/>
    </location>
</feature>
<feature type="compositionally biased region" description="Gly residues" evidence="1">
    <location>
        <begin position="1030"/>
        <end position="1052"/>
    </location>
</feature>
<organism evidence="2 3">
    <name type="scientific">Fragilariopsis cylindrus CCMP1102</name>
    <dbReference type="NCBI Taxonomy" id="635003"/>
    <lineage>
        <taxon>Eukaryota</taxon>
        <taxon>Sar</taxon>
        <taxon>Stramenopiles</taxon>
        <taxon>Ochrophyta</taxon>
        <taxon>Bacillariophyta</taxon>
        <taxon>Bacillariophyceae</taxon>
        <taxon>Bacillariophycidae</taxon>
        <taxon>Bacillariales</taxon>
        <taxon>Bacillariaceae</taxon>
        <taxon>Fragilariopsis</taxon>
    </lineage>
</organism>
<feature type="region of interest" description="Disordered" evidence="1">
    <location>
        <begin position="669"/>
        <end position="717"/>
    </location>
</feature>
<feature type="compositionally biased region" description="Polar residues" evidence="1">
    <location>
        <begin position="744"/>
        <end position="762"/>
    </location>
</feature>
<feature type="compositionally biased region" description="Low complexity" evidence="1">
    <location>
        <begin position="669"/>
        <end position="714"/>
    </location>
</feature>
<protein>
    <recommendedName>
        <fullName evidence="4">RanBP2-type domain-containing protein</fullName>
    </recommendedName>
</protein>
<reference evidence="2 3" key="1">
    <citation type="submission" date="2016-09" db="EMBL/GenBank/DDBJ databases">
        <title>Extensive genetic diversity and differential bi-allelic expression allows diatom success in the polar Southern Ocean.</title>
        <authorList>
            <consortium name="DOE Joint Genome Institute"/>
            <person name="Mock T."/>
            <person name="Otillar R.P."/>
            <person name="Strauss J."/>
            <person name="Dupont C."/>
            <person name="Frickenhaus S."/>
            <person name="Maumus F."/>
            <person name="Mcmullan M."/>
            <person name="Sanges R."/>
            <person name="Schmutz J."/>
            <person name="Toseland A."/>
            <person name="Valas R."/>
            <person name="Veluchamy A."/>
            <person name="Ward B.J."/>
            <person name="Allen A."/>
            <person name="Barry K."/>
            <person name="Falciatore A."/>
            <person name="Ferrante M."/>
            <person name="Fortunato A.E."/>
            <person name="Gloeckner G."/>
            <person name="Gruber A."/>
            <person name="Hipkin R."/>
            <person name="Janech M."/>
            <person name="Kroth P."/>
            <person name="Leese F."/>
            <person name="Lindquist E."/>
            <person name="Lyon B.R."/>
            <person name="Martin J."/>
            <person name="Mayer C."/>
            <person name="Parker M."/>
            <person name="Quesneville H."/>
            <person name="Raymond J."/>
            <person name="Uhlig C."/>
            <person name="Valentin K.U."/>
            <person name="Worden A.Z."/>
            <person name="Armbrust E.V."/>
            <person name="Bowler C."/>
            <person name="Green B."/>
            <person name="Moulton V."/>
            <person name="Van Oosterhout C."/>
            <person name="Grigoriev I."/>
        </authorList>
    </citation>
    <scope>NUCLEOTIDE SEQUENCE [LARGE SCALE GENOMIC DNA]</scope>
    <source>
        <strain evidence="2 3">CCMP1102</strain>
    </source>
</reference>
<feature type="compositionally biased region" description="Basic and acidic residues" evidence="1">
    <location>
        <begin position="245"/>
        <end position="262"/>
    </location>
</feature>
<feature type="compositionally biased region" description="Basic residues" evidence="1">
    <location>
        <begin position="1116"/>
        <end position="1127"/>
    </location>
</feature>
<feature type="region of interest" description="Disordered" evidence="1">
    <location>
        <begin position="232"/>
        <end position="318"/>
    </location>
</feature>
<feature type="compositionally biased region" description="Polar residues" evidence="1">
    <location>
        <begin position="944"/>
        <end position="971"/>
    </location>
</feature>
<feature type="compositionally biased region" description="Pro residues" evidence="1">
    <location>
        <begin position="874"/>
        <end position="883"/>
    </location>
</feature>
<gene>
    <name evidence="2" type="ORF">FRACYDRAFT_239978</name>
</gene>
<feature type="region of interest" description="Disordered" evidence="1">
    <location>
        <begin position="374"/>
        <end position="406"/>
    </location>
</feature>
<feature type="compositionally biased region" description="Polar residues" evidence="1">
    <location>
        <begin position="810"/>
        <end position="828"/>
    </location>
</feature>
<dbReference type="OrthoDB" id="10692616at2759"/>
<feature type="region of interest" description="Disordered" evidence="1">
    <location>
        <begin position="744"/>
        <end position="971"/>
    </location>
</feature>